<gene>
    <name evidence="2" type="ORF">A3Q29_07800</name>
</gene>
<dbReference type="InterPro" id="IPR006949">
    <property type="entry name" value="Barrel_Baseplate_J-like"/>
</dbReference>
<evidence type="ECO:0000313" key="3">
    <source>
        <dbReference type="Proteomes" id="UP000179588"/>
    </source>
</evidence>
<protein>
    <recommendedName>
        <fullName evidence="1">Baseplate protein J-like barrel domain-containing protein</fullName>
    </recommendedName>
</protein>
<proteinExistence type="predicted"/>
<reference evidence="2 3" key="1">
    <citation type="submission" date="2016-03" db="EMBL/GenBank/DDBJ databases">
        <title>Genome sequence of Providencia stuartii strain, isolated from the salivary glands of larval Lucilia sericata.</title>
        <authorList>
            <person name="Yuan Y."/>
            <person name="Zhang Y."/>
            <person name="Fu S."/>
            <person name="Crippen T.L."/>
            <person name="Visi D."/>
            <person name="Benbow M.E."/>
            <person name="Allen M."/>
            <person name="Tomberlin J.K."/>
            <person name="Sze S.-H."/>
            <person name="Tarone A.M."/>
        </authorList>
    </citation>
    <scope>NUCLEOTIDE SEQUENCE [LARGE SCALE GENOMIC DNA]</scope>
    <source>
        <strain evidence="2 3">Crippen</strain>
    </source>
</reference>
<feature type="domain" description="Baseplate protein J-like barrel" evidence="1">
    <location>
        <begin position="98"/>
        <end position="175"/>
    </location>
</feature>
<dbReference type="OrthoDB" id="5465441at2"/>
<dbReference type="AlphaFoldDB" id="A0A1S1HMN1"/>
<dbReference type="RefSeq" id="WP_070929277.1">
    <property type="nucleotide sequence ID" value="NZ_VAUE01000038.1"/>
</dbReference>
<dbReference type="Proteomes" id="UP000179588">
    <property type="component" value="Unassembled WGS sequence"/>
</dbReference>
<dbReference type="EMBL" id="LVIE01000190">
    <property type="protein sequence ID" value="OHT23307.1"/>
    <property type="molecule type" value="Genomic_DNA"/>
</dbReference>
<sequence length="374" mass="41017">MLQITETGIVSDRLTHVHQRLTAGFKQIYGDDINLDADTPDGQMIGLFSKEIDNINQAIAMIVQMLDPYKAMGSWLEQRAMYAGIVRRGAEYSYLDDVVITGKQGTVVAKGSRFTDDNRARWVTTSEVILGPTGSARVNMRSSELGAFSLAAEKMLTMDTVTVGIDKVMTTKAAKEGAFTETDGNLLLRFMRSHSINNHDDYKGLEGALLDLPDVKQARVYENFTHLTDEKGIPPHSLNAVVIGGSDDAIGLTILKKKIGGCGVFGSISNTQHYAGGMRTVKFDRAQPVNIQVKLLIERVGGFHDIDTDSIKSLLAETEFAIGEAVYATRLICQVNQVPGFYIKSITVNGQERVSVNLRQCAVIRPEDVEVLIE</sequence>
<keyword evidence="3" id="KW-1185">Reference proteome</keyword>
<dbReference type="PANTHER" id="PTHR37829">
    <property type="entry name" value="PHAGE-LIKE ELEMENT PBSX PROTEIN XKDT"/>
    <property type="match status" value="1"/>
</dbReference>
<dbReference type="InterPro" id="IPR052399">
    <property type="entry name" value="Phage_Baseplate_Assmbl_Protein"/>
</dbReference>
<dbReference type="Pfam" id="PF04865">
    <property type="entry name" value="Baseplate_J"/>
    <property type="match status" value="1"/>
</dbReference>
<organism evidence="2 3">
    <name type="scientific">Providencia stuartii</name>
    <dbReference type="NCBI Taxonomy" id="588"/>
    <lineage>
        <taxon>Bacteria</taxon>
        <taxon>Pseudomonadati</taxon>
        <taxon>Pseudomonadota</taxon>
        <taxon>Gammaproteobacteria</taxon>
        <taxon>Enterobacterales</taxon>
        <taxon>Morganellaceae</taxon>
        <taxon>Providencia</taxon>
    </lineage>
</organism>
<accession>A0A1S1HMN1</accession>
<dbReference type="PANTHER" id="PTHR37829:SF3">
    <property type="entry name" value="PROTEIN JAYE-RELATED"/>
    <property type="match status" value="1"/>
</dbReference>
<evidence type="ECO:0000259" key="1">
    <source>
        <dbReference type="Pfam" id="PF04865"/>
    </source>
</evidence>
<name>A0A1S1HMN1_PROST</name>
<comment type="caution">
    <text evidence="2">The sequence shown here is derived from an EMBL/GenBank/DDBJ whole genome shotgun (WGS) entry which is preliminary data.</text>
</comment>
<evidence type="ECO:0000313" key="2">
    <source>
        <dbReference type="EMBL" id="OHT23307.1"/>
    </source>
</evidence>